<comment type="caution">
    <text evidence="1">The sequence shown here is derived from an EMBL/GenBank/DDBJ whole genome shotgun (WGS) entry which is preliminary data.</text>
</comment>
<feature type="non-terminal residue" evidence="1">
    <location>
        <position position="1"/>
    </location>
</feature>
<evidence type="ECO:0000313" key="1">
    <source>
        <dbReference type="EMBL" id="GAI17118.1"/>
    </source>
</evidence>
<protein>
    <submittedName>
        <fullName evidence="1">Uncharacterized protein</fullName>
    </submittedName>
</protein>
<proteinExistence type="predicted"/>
<reference evidence="1" key="1">
    <citation type="journal article" date="2014" name="Front. Microbiol.">
        <title>High frequency of phylogenetically diverse reductive dehalogenase-homologous genes in deep subseafloor sedimentary metagenomes.</title>
        <authorList>
            <person name="Kawai M."/>
            <person name="Futagami T."/>
            <person name="Toyoda A."/>
            <person name="Takaki Y."/>
            <person name="Nishi S."/>
            <person name="Hori S."/>
            <person name="Arai W."/>
            <person name="Tsubouchi T."/>
            <person name="Morono Y."/>
            <person name="Uchiyama I."/>
            <person name="Ito T."/>
            <person name="Fujiyama A."/>
            <person name="Inagaki F."/>
            <person name="Takami H."/>
        </authorList>
    </citation>
    <scope>NUCLEOTIDE SEQUENCE</scope>
    <source>
        <strain evidence="1">Expedition CK06-06</strain>
    </source>
</reference>
<sequence length="58" mass="6755">FRLVGEGTNYLLLNYAILINEEGGRDAYDIIPPKYILLGIKQHRQGKVMVLQEITYFR</sequence>
<dbReference type="EMBL" id="BARV01008189">
    <property type="protein sequence ID" value="GAI17118.1"/>
    <property type="molecule type" value="Genomic_DNA"/>
</dbReference>
<name>X1LDE5_9ZZZZ</name>
<organism evidence="1">
    <name type="scientific">marine sediment metagenome</name>
    <dbReference type="NCBI Taxonomy" id="412755"/>
    <lineage>
        <taxon>unclassified sequences</taxon>
        <taxon>metagenomes</taxon>
        <taxon>ecological metagenomes</taxon>
    </lineage>
</organism>
<dbReference type="AlphaFoldDB" id="X1LDE5"/>
<accession>X1LDE5</accession>
<gene>
    <name evidence="1" type="ORF">S06H3_16544</name>
</gene>